<dbReference type="Pfam" id="PF10551">
    <property type="entry name" value="MULE"/>
    <property type="match status" value="1"/>
</dbReference>
<gene>
    <name evidence="6" type="ORF">L3X38_004590</name>
</gene>
<keyword evidence="2" id="KW-0238">DNA-binding</keyword>
<keyword evidence="3" id="KW-0233">DNA recombination</keyword>
<dbReference type="PANTHER" id="PTHR31973:SF199">
    <property type="entry name" value="SWIM-TYPE DOMAIN-CONTAINING PROTEIN"/>
    <property type="match status" value="1"/>
</dbReference>
<evidence type="ECO:0000259" key="5">
    <source>
        <dbReference type="Pfam" id="PF10551"/>
    </source>
</evidence>
<dbReference type="PROSITE" id="PS01007">
    <property type="entry name" value="TRANSPOSASE_MUTATOR"/>
    <property type="match status" value="1"/>
</dbReference>
<evidence type="ECO:0000313" key="6">
    <source>
        <dbReference type="EMBL" id="KAI5351699.1"/>
    </source>
</evidence>
<evidence type="ECO:0000256" key="1">
    <source>
        <dbReference type="ARBA" id="ARBA00022578"/>
    </source>
</evidence>
<sequence>MKEVNDALDTDEHVVSLGDCETAVDEEEEESEFVDSEYEFSEDEEAKKGCNVDINMPCDEEVNVETETQGPGEISDDGADSDTLYSDGNTSDDENTSRHVTKKQRIRLPKIDKEESTFVVKAIHAEHRVDRLRYANSIWISERFCDKMRRNPNWTVGQLQDEVREHYAMNVTQNQVYRAKKMAKKVIQGSYKEQFERLRDYVEQIKKTNAGSIVVIKIELAGDDALFERIYICLAGSKKGFLEGCRPVIGVDGCHLKGPCSGQILTSVGVDGNNGMFPLAYTVVEIKSKSSWIWFLELLITDLGIQNGLAWVFISDKQKGLIPAMQTVLPNTEHRMCVRHLYNNFRGQHTRLAQKHLLWAAARATTLPWWEAEMDNLKKKDADA</sequence>
<name>A0AAD4ZP99_PRUDU</name>
<protein>
    <recommendedName>
        <fullName evidence="5">MULE transposase domain-containing protein</fullName>
    </recommendedName>
</protein>
<feature type="domain" description="MULE transposase" evidence="5">
    <location>
        <begin position="248"/>
        <end position="344"/>
    </location>
</feature>
<evidence type="ECO:0000256" key="4">
    <source>
        <dbReference type="SAM" id="MobiDB-lite"/>
    </source>
</evidence>
<evidence type="ECO:0000313" key="7">
    <source>
        <dbReference type="Proteomes" id="UP001054821"/>
    </source>
</evidence>
<feature type="compositionally biased region" description="Basic and acidic residues" evidence="4">
    <location>
        <begin position="1"/>
        <end position="14"/>
    </location>
</feature>
<keyword evidence="7" id="KW-1185">Reference proteome</keyword>
<dbReference type="Proteomes" id="UP001054821">
    <property type="component" value="Chromosome 1"/>
</dbReference>
<reference evidence="6 7" key="1">
    <citation type="journal article" date="2022" name="G3 (Bethesda)">
        <title>Whole-genome sequence and methylome profiling of the almond [Prunus dulcis (Mill.) D.A. Webb] cultivar 'Nonpareil'.</title>
        <authorList>
            <person name="D'Amico-Willman K.M."/>
            <person name="Ouma W.Z."/>
            <person name="Meulia T."/>
            <person name="Sideli G.M."/>
            <person name="Gradziel T.M."/>
            <person name="Fresnedo-Ramirez J."/>
        </authorList>
    </citation>
    <scope>NUCLEOTIDE SEQUENCE [LARGE SCALE GENOMIC DNA]</scope>
    <source>
        <strain evidence="6">Clone GOH B32 T37-40</strain>
    </source>
</reference>
<dbReference type="AlphaFoldDB" id="A0AAD4ZP99"/>
<feature type="region of interest" description="Disordered" evidence="4">
    <location>
        <begin position="1"/>
        <end position="104"/>
    </location>
</feature>
<dbReference type="InterPro" id="IPR018289">
    <property type="entry name" value="MULE_transposase_dom"/>
</dbReference>
<comment type="caution">
    <text evidence="6">The sequence shown here is derived from an EMBL/GenBank/DDBJ whole genome shotgun (WGS) entry which is preliminary data.</text>
</comment>
<accession>A0AAD4ZP99</accession>
<dbReference type="InterPro" id="IPR001207">
    <property type="entry name" value="Transposase_mutator"/>
</dbReference>
<dbReference type="GO" id="GO:0003677">
    <property type="term" value="F:DNA binding"/>
    <property type="evidence" value="ECO:0007669"/>
    <property type="project" value="UniProtKB-KW"/>
</dbReference>
<keyword evidence="1" id="KW-0815">Transposition</keyword>
<proteinExistence type="predicted"/>
<organism evidence="6 7">
    <name type="scientific">Prunus dulcis</name>
    <name type="common">Almond</name>
    <name type="synonym">Amygdalus dulcis</name>
    <dbReference type="NCBI Taxonomy" id="3755"/>
    <lineage>
        <taxon>Eukaryota</taxon>
        <taxon>Viridiplantae</taxon>
        <taxon>Streptophyta</taxon>
        <taxon>Embryophyta</taxon>
        <taxon>Tracheophyta</taxon>
        <taxon>Spermatophyta</taxon>
        <taxon>Magnoliopsida</taxon>
        <taxon>eudicotyledons</taxon>
        <taxon>Gunneridae</taxon>
        <taxon>Pentapetalae</taxon>
        <taxon>rosids</taxon>
        <taxon>fabids</taxon>
        <taxon>Rosales</taxon>
        <taxon>Rosaceae</taxon>
        <taxon>Amygdaloideae</taxon>
        <taxon>Amygdaleae</taxon>
        <taxon>Prunus</taxon>
    </lineage>
</organism>
<dbReference type="GO" id="GO:0004803">
    <property type="term" value="F:transposase activity"/>
    <property type="evidence" value="ECO:0007669"/>
    <property type="project" value="InterPro"/>
</dbReference>
<feature type="compositionally biased region" description="Acidic residues" evidence="4">
    <location>
        <begin position="22"/>
        <end position="44"/>
    </location>
</feature>
<evidence type="ECO:0000256" key="2">
    <source>
        <dbReference type="ARBA" id="ARBA00023125"/>
    </source>
</evidence>
<evidence type="ECO:0000256" key="3">
    <source>
        <dbReference type="ARBA" id="ARBA00023172"/>
    </source>
</evidence>
<dbReference type="PANTHER" id="PTHR31973">
    <property type="entry name" value="POLYPROTEIN, PUTATIVE-RELATED"/>
    <property type="match status" value="1"/>
</dbReference>
<dbReference type="GO" id="GO:0006313">
    <property type="term" value="P:DNA transposition"/>
    <property type="evidence" value="ECO:0007669"/>
    <property type="project" value="InterPro"/>
</dbReference>
<dbReference type="EMBL" id="JAJFAZ020000001">
    <property type="protein sequence ID" value="KAI5351699.1"/>
    <property type="molecule type" value="Genomic_DNA"/>
</dbReference>